<keyword evidence="7" id="KW-1185">Reference proteome</keyword>
<dbReference type="SUPFAM" id="SSF53448">
    <property type="entry name" value="Nucleotide-diphospho-sugar transferases"/>
    <property type="match status" value="1"/>
</dbReference>
<comment type="pathway">
    <text evidence="1">Cell wall biogenesis; cell wall polysaccharide biosynthesis.</text>
</comment>
<dbReference type="EC" id="2.4.-.-" evidence="6"/>
<evidence type="ECO:0000256" key="2">
    <source>
        <dbReference type="ARBA" id="ARBA00006739"/>
    </source>
</evidence>
<accession>A0ABS9TZ76</accession>
<dbReference type="InterPro" id="IPR029044">
    <property type="entry name" value="Nucleotide-diphossugar_trans"/>
</dbReference>
<dbReference type="InterPro" id="IPR001173">
    <property type="entry name" value="Glyco_trans_2-like"/>
</dbReference>
<name>A0ABS9TZ76_9MICC</name>
<organism evidence="6 7">
    <name type="scientific">Sinomonas terrae</name>
    <dbReference type="NCBI Taxonomy" id="2908838"/>
    <lineage>
        <taxon>Bacteria</taxon>
        <taxon>Bacillati</taxon>
        <taxon>Actinomycetota</taxon>
        <taxon>Actinomycetes</taxon>
        <taxon>Micrococcales</taxon>
        <taxon>Micrococcaceae</taxon>
        <taxon>Sinomonas</taxon>
    </lineage>
</organism>
<gene>
    <name evidence="6" type="ORF">L0M17_06680</name>
</gene>
<protein>
    <submittedName>
        <fullName evidence="6">Glycosyltransferase</fullName>
        <ecNumber evidence="6">2.4.-.-</ecNumber>
    </submittedName>
</protein>
<dbReference type="PANTHER" id="PTHR43179:SF12">
    <property type="entry name" value="GALACTOFURANOSYLTRANSFERASE GLFT2"/>
    <property type="match status" value="1"/>
</dbReference>
<evidence type="ECO:0000313" key="6">
    <source>
        <dbReference type="EMBL" id="MCH6469673.1"/>
    </source>
</evidence>
<dbReference type="GO" id="GO:0016757">
    <property type="term" value="F:glycosyltransferase activity"/>
    <property type="evidence" value="ECO:0007669"/>
    <property type="project" value="UniProtKB-KW"/>
</dbReference>
<sequence length="318" mass="34876">MDETRPSSSSPEGSNGVVAVITALNPPVDLPHRVESLQSQVDLVIIVDDGSRSESSSDIFLELDRIGAQVLHHEENSGIAAALNTGVRAALAHDAKTVLTLDQDSTLAADYVQQCLDSLQKAAMAGRRVGFVCAQRMNGIDVPAFKGRNGIEPYDPMQSGMLIPVETFNRVGLFEEALFIDAVDSEFTLRVRHAGWTVEFAEGTDLEHGLGEQTPKTLFGRTLTREGAPVFFAAHSPIRLYYVTRNRIITNARYARHYPSWVLHRVVDDAVFASRNVVFGPAKWKSAKAIAHGFADGIRRRNGKISPQKSLKLSAKRK</sequence>
<evidence type="ECO:0000256" key="1">
    <source>
        <dbReference type="ARBA" id="ARBA00004776"/>
    </source>
</evidence>
<keyword evidence="4 6" id="KW-0808">Transferase</keyword>
<comment type="similarity">
    <text evidence="2">Belongs to the glycosyltransferase 2 family.</text>
</comment>
<dbReference type="PANTHER" id="PTHR43179">
    <property type="entry name" value="RHAMNOSYLTRANSFERASE WBBL"/>
    <property type="match status" value="1"/>
</dbReference>
<dbReference type="RefSeq" id="WP_241053091.1">
    <property type="nucleotide sequence ID" value="NZ_JAKZBV010000001.1"/>
</dbReference>
<dbReference type="EMBL" id="JAKZBV010000001">
    <property type="protein sequence ID" value="MCH6469673.1"/>
    <property type="molecule type" value="Genomic_DNA"/>
</dbReference>
<dbReference type="Gene3D" id="3.90.550.10">
    <property type="entry name" value="Spore Coat Polysaccharide Biosynthesis Protein SpsA, Chain A"/>
    <property type="match status" value="1"/>
</dbReference>
<evidence type="ECO:0000256" key="3">
    <source>
        <dbReference type="ARBA" id="ARBA00022676"/>
    </source>
</evidence>
<keyword evidence="3 6" id="KW-0328">Glycosyltransferase</keyword>
<evidence type="ECO:0000313" key="7">
    <source>
        <dbReference type="Proteomes" id="UP001202922"/>
    </source>
</evidence>
<evidence type="ECO:0000259" key="5">
    <source>
        <dbReference type="Pfam" id="PF00535"/>
    </source>
</evidence>
<feature type="domain" description="Glycosyltransferase 2-like" evidence="5">
    <location>
        <begin position="20"/>
        <end position="122"/>
    </location>
</feature>
<proteinExistence type="inferred from homology"/>
<dbReference type="Proteomes" id="UP001202922">
    <property type="component" value="Unassembled WGS sequence"/>
</dbReference>
<reference evidence="6 7" key="1">
    <citation type="submission" date="2022-03" db="EMBL/GenBank/DDBJ databases">
        <title>Sinomonas sp. isolated from a soil.</title>
        <authorList>
            <person name="Han J."/>
            <person name="Kim D.-U."/>
        </authorList>
    </citation>
    <scope>NUCLEOTIDE SEQUENCE [LARGE SCALE GENOMIC DNA]</scope>
    <source>
        <strain evidence="6 7">5-5</strain>
    </source>
</reference>
<dbReference type="Pfam" id="PF00535">
    <property type="entry name" value="Glycos_transf_2"/>
    <property type="match status" value="1"/>
</dbReference>
<comment type="caution">
    <text evidence="6">The sequence shown here is derived from an EMBL/GenBank/DDBJ whole genome shotgun (WGS) entry which is preliminary data.</text>
</comment>
<evidence type="ECO:0000256" key="4">
    <source>
        <dbReference type="ARBA" id="ARBA00022679"/>
    </source>
</evidence>